<dbReference type="KEGG" id="sroi:IAG44_16855"/>
<evidence type="ECO:0000313" key="4">
    <source>
        <dbReference type="Proteomes" id="UP000516052"/>
    </source>
</evidence>
<dbReference type="InterPro" id="IPR011330">
    <property type="entry name" value="Glyco_hydro/deAcase_b/a-brl"/>
</dbReference>
<organism evidence="3 4">
    <name type="scientific">Streptomyces roseirectus</name>
    <dbReference type="NCBI Taxonomy" id="2768066"/>
    <lineage>
        <taxon>Bacteria</taxon>
        <taxon>Bacillati</taxon>
        <taxon>Actinomycetota</taxon>
        <taxon>Actinomycetes</taxon>
        <taxon>Kitasatosporales</taxon>
        <taxon>Streptomycetaceae</taxon>
        <taxon>Streptomyces</taxon>
    </lineage>
</organism>
<evidence type="ECO:0000313" key="3">
    <source>
        <dbReference type="EMBL" id="QNP70942.1"/>
    </source>
</evidence>
<gene>
    <name evidence="3" type="ORF">IAG44_16855</name>
</gene>
<dbReference type="RefSeq" id="WP_187747922.1">
    <property type="nucleotide sequence ID" value="NZ_CP060828.1"/>
</dbReference>
<feature type="signal peptide" evidence="2">
    <location>
        <begin position="1"/>
        <end position="19"/>
    </location>
</feature>
<keyword evidence="2" id="KW-0732">Signal</keyword>
<keyword evidence="4" id="KW-1185">Reference proteome</keyword>
<evidence type="ECO:0000256" key="2">
    <source>
        <dbReference type="SAM" id="SignalP"/>
    </source>
</evidence>
<feature type="region of interest" description="Disordered" evidence="1">
    <location>
        <begin position="22"/>
        <end position="89"/>
    </location>
</feature>
<evidence type="ECO:0008006" key="5">
    <source>
        <dbReference type="Google" id="ProtNLM"/>
    </source>
</evidence>
<dbReference type="InterPro" id="IPR052740">
    <property type="entry name" value="CE4"/>
</dbReference>
<feature type="region of interest" description="Disordered" evidence="1">
    <location>
        <begin position="411"/>
        <end position="454"/>
    </location>
</feature>
<dbReference type="Gene3D" id="3.20.20.370">
    <property type="entry name" value="Glycoside hydrolase/deacetylase"/>
    <property type="match status" value="1"/>
</dbReference>
<feature type="compositionally biased region" description="Low complexity" evidence="1">
    <location>
        <begin position="35"/>
        <end position="45"/>
    </location>
</feature>
<dbReference type="AlphaFoldDB" id="A0A7H0IDS6"/>
<dbReference type="SUPFAM" id="SSF88713">
    <property type="entry name" value="Glycoside hydrolase/deacetylase"/>
    <property type="match status" value="1"/>
</dbReference>
<dbReference type="PANTHER" id="PTHR45985:SF3">
    <property type="entry name" value="CHITIN DEACETYLASE-LIKE 4"/>
    <property type="match status" value="1"/>
</dbReference>
<dbReference type="EMBL" id="CP060828">
    <property type="protein sequence ID" value="QNP70942.1"/>
    <property type="molecule type" value="Genomic_DNA"/>
</dbReference>
<dbReference type="Proteomes" id="UP000516052">
    <property type="component" value="Chromosome"/>
</dbReference>
<reference evidence="3 4" key="1">
    <citation type="submission" date="2020-08" db="EMBL/GenBank/DDBJ databases">
        <title>A novel species.</title>
        <authorList>
            <person name="Gao J."/>
        </authorList>
    </citation>
    <scope>NUCLEOTIDE SEQUENCE [LARGE SCALE GENOMIC DNA]</scope>
    <source>
        <strain evidence="3 4">CRXT-G-22</strain>
    </source>
</reference>
<protein>
    <recommendedName>
        <fullName evidence="5">Secreted protein</fullName>
    </recommendedName>
</protein>
<proteinExistence type="predicted"/>
<dbReference type="PANTHER" id="PTHR45985">
    <property type="match status" value="1"/>
</dbReference>
<feature type="compositionally biased region" description="Gly residues" evidence="1">
    <location>
        <begin position="422"/>
        <end position="448"/>
    </location>
</feature>
<name>A0A7H0IDS6_9ACTN</name>
<feature type="chain" id="PRO_5028959746" description="Secreted protein" evidence="2">
    <location>
        <begin position="20"/>
        <end position="454"/>
    </location>
</feature>
<dbReference type="GO" id="GO:0005975">
    <property type="term" value="P:carbohydrate metabolic process"/>
    <property type="evidence" value="ECO:0007669"/>
    <property type="project" value="InterPro"/>
</dbReference>
<sequence>MRTVTRRGAIGLGAGAAAAAGLTACGSSSGGSGSGDDSSPSASGSPKGGDKPSAPAKPIGDGSTAFTGKQPHQPAKPEPLEPGQEPPQFVIFSWDGAGEVGNGLFPRFLDLAKEHGASMTFFLSGLYLLPESKKRLYEPPNNRRGASDIGYLTDDHVKATLTNVRRAWLEGHEIGTHFNGHFCGESHGSVKWWTAKQWRSEIDQAKAFVKQWRTNTGWTDLPSLPFDYEKELVGGRTPCLLGQDNLLPTARELGWRYDASSPGGRQVWPKKRNGIWDFPLQAIPFPGRKFEVLSMDYNMMANQSLNSTKAPAHNYPGWRKQSAGAYIQGFQRAYTTNRAPFFIGNHFEQWNGGIYMDSVEEAFKHIAAEKEKGADVRLVSFRQFTDWLDVQKPEVLEKLRRLDVGQAPAGGWKNFMTETPAGTGGAATGGTGGTSAGTQGGSSVGTTGGSAATS</sequence>
<accession>A0A7H0IDS6</accession>
<dbReference type="PROSITE" id="PS51257">
    <property type="entry name" value="PROKAR_LIPOPROTEIN"/>
    <property type="match status" value="1"/>
</dbReference>
<evidence type="ECO:0000256" key="1">
    <source>
        <dbReference type="SAM" id="MobiDB-lite"/>
    </source>
</evidence>